<feature type="non-terminal residue" evidence="5">
    <location>
        <position position="1"/>
    </location>
</feature>
<evidence type="ECO:0000256" key="2">
    <source>
        <dbReference type="ARBA" id="ARBA00022692"/>
    </source>
</evidence>
<protein>
    <submittedName>
        <fullName evidence="5">Plexin-B2-like isoform X1</fullName>
    </submittedName>
</protein>
<organism evidence="5 6">
    <name type="scientific">Paramuricea clavata</name>
    <name type="common">Red gorgonian</name>
    <name type="synonym">Violescent sea-whip</name>
    <dbReference type="NCBI Taxonomy" id="317549"/>
    <lineage>
        <taxon>Eukaryota</taxon>
        <taxon>Metazoa</taxon>
        <taxon>Cnidaria</taxon>
        <taxon>Anthozoa</taxon>
        <taxon>Octocorallia</taxon>
        <taxon>Malacalcyonacea</taxon>
        <taxon>Plexauridae</taxon>
        <taxon>Paramuricea</taxon>
    </lineage>
</organism>
<dbReference type="InterPro" id="IPR053066">
    <property type="entry name" value="ADGR_G7"/>
</dbReference>
<dbReference type="EMBL" id="CACRXK020012540">
    <property type="protein sequence ID" value="CAB4023520.1"/>
    <property type="molecule type" value="Genomic_DNA"/>
</dbReference>
<gene>
    <name evidence="5" type="ORF">PACLA_8A053538</name>
</gene>
<reference evidence="5" key="1">
    <citation type="submission" date="2020-04" db="EMBL/GenBank/DDBJ databases">
        <authorList>
            <person name="Alioto T."/>
            <person name="Alioto T."/>
            <person name="Gomez Garrido J."/>
        </authorList>
    </citation>
    <scope>NUCLEOTIDE SEQUENCE</scope>
    <source>
        <strain evidence="5">A484AB</strain>
    </source>
</reference>
<dbReference type="GO" id="GO:0016020">
    <property type="term" value="C:membrane"/>
    <property type="evidence" value="ECO:0007669"/>
    <property type="project" value="UniProtKB-SubCell"/>
</dbReference>
<dbReference type="InterPro" id="IPR000832">
    <property type="entry name" value="GPCR_2_secretin-like"/>
</dbReference>
<keyword evidence="6" id="KW-1185">Reference proteome</keyword>
<dbReference type="OrthoDB" id="283575at2759"/>
<dbReference type="PANTHER" id="PTHR47767:SF1">
    <property type="entry name" value="ADHESION G PROTEIN-COUPLED RECEPTOR G7"/>
    <property type="match status" value="1"/>
</dbReference>
<comment type="caution">
    <text evidence="5">The sequence shown here is derived from an EMBL/GenBank/DDBJ whole genome shotgun (WGS) entry which is preliminary data.</text>
</comment>
<dbReference type="AlphaFoldDB" id="A0A6S7J3E0"/>
<dbReference type="Gene3D" id="1.20.1070.10">
    <property type="entry name" value="Rhodopsin 7-helix transmembrane proteins"/>
    <property type="match status" value="1"/>
</dbReference>
<dbReference type="GO" id="GO:0007166">
    <property type="term" value="P:cell surface receptor signaling pathway"/>
    <property type="evidence" value="ECO:0007669"/>
    <property type="project" value="InterPro"/>
</dbReference>
<dbReference type="CDD" id="cd15040">
    <property type="entry name" value="7tmB2_Adhesion"/>
    <property type="match status" value="1"/>
</dbReference>
<evidence type="ECO:0000256" key="1">
    <source>
        <dbReference type="ARBA" id="ARBA00004141"/>
    </source>
</evidence>
<keyword evidence="2" id="KW-0812">Transmembrane</keyword>
<accession>A0A6S7J3E0</accession>
<dbReference type="GO" id="GO:0004930">
    <property type="term" value="F:G protein-coupled receptor activity"/>
    <property type="evidence" value="ECO:0007669"/>
    <property type="project" value="InterPro"/>
</dbReference>
<dbReference type="Pfam" id="PF00002">
    <property type="entry name" value="7tm_2"/>
    <property type="match status" value="1"/>
</dbReference>
<evidence type="ECO:0000313" key="5">
    <source>
        <dbReference type="EMBL" id="CAB4023520.1"/>
    </source>
</evidence>
<evidence type="ECO:0000256" key="4">
    <source>
        <dbReference type="ARBA" id="ARBA00023136"/>
    </source>
</evidence>
<evidence type="ECO:0000313" key="6">
    <source>
        <dbReference type="Proteomes" id="UP001152795"/>
    </source>
</evidence>
<sequence>DIKPAETTKHERILHVISIVGCALSLVGLTLTIITILIIRELRSTLPTKILLNYCIALSLTLIVFLATPEGSKSSSLARCRTAAVALHYFLLAAFLWMAVEALSLYLAIIKSRKIDLYPCTFLLKCCVFAWGTPAVIVAITMIVALDKYGDERFCRLHGVPFFVAFVTPVILILVGNIVVFCLVIRSLLTSGKKVTSSLKVSSLQQARQGIAIMVLLGLTWLFGFLAIDDAKLAFQWLFCIFNSLQGFLVFILFCILPAGTRKHLRKLCSQKSSYQIREDPSTGSTAIGKMYSVNDQCSASGDELKTLDEESSC</sequence>
<comment type="subcellular location">
    <subcellularLocation>
        <location evidence="1">Membrane</location>
        <topology evidence="1">Multi-pass membrane protein</topology>
    </subcellularLocation>
</comment>
<proteinExistence type="predicted"/>
<dbReference type="Proteomes" id="UP001152795">
    <property type="component" value="Unassembled WGS sequence"/>
</dbReference>
<dbReference type="SUPFAM" id="SSF81321">
    <property type="entry name" value="Family A G protein-coupled receptor-like"/>
    <property type="match status" value="1"/>
</dbReference>
<name>A0A6S7J3E0_PARCT</name>
<dbReference type="PRINTS" id="PR00249">
    <property type="entry name" value="GPCRSECRETIN"/>
</dbReference>
<keyword evidence="3" id="KW-1133">Transmembrane helix</keyword>
<evidence type="ECO:0000256" key="3">
    <source>
        <dbReference type="ARBA" id="ARBA00022989"/>
    </source>
</evidence>
<keyword evidence="4" id="KW-0472">Membrane</keyword>
<dbReference type="InterPro" id="IPR017981">
    <property type="entry name" value="GPCR_2-like_7TM"/>
</dbReference>
<dbReference type="PANTHER" id="PTHR47767">
    <property type="entry name" value="ADHESION G PROTEIN-COUPLED RECEPTOR G7"/>
    <property type="match status" value="1"/>
</dbReference>
<dbReference type="PROSITE" id="PS50261">
    <property type="entry name" value="G_PROTEIN_RECEP_F2_4"/>
    <property type="match status" value="1"/>
</dbReference>